<keyword evidence="3 4" id="KW-0687">Ribonucleoprotein</keyword>
<dbReference type="GO" id="GO:0006412">
    <property type="term" value="P:translation"/>
    <property type="evidence" value="ECO:0007669"/>
    <property type="project" value="UniProtKB-UniRule"/>
</dbReference>
<dbReference type="InterPro" id="IPR053708">
    <property type="entry name" value="Ribosomal_LSU_eL42"/>
</dbReference>
<dbReference type="EMBL" id="KX765080">
    <property type="protein sequence ID" value="AOZ56166.1"/>
    <property type="molecule type" value="Genomic_DNA"/>
</dbReference>
<dbReference type="GO" id="GO:0070180">
    <property type="term" value="F:large ribosomal subunit rRNA binding"/>
    <property type="evidence" value="ECO:0007669"/>
    <property type="project" value="UniProtKB-UniRule"/>
</dbReference>
<keyword evidence="2 4" id="KW-0689">Ribosomal protein</keyword>
<gene>
    <name evidence="4" type="primary">rpl44e</name>
</gene>
<comment type="function">
    <text evidence="4">Binds to the 23S rRNA.</text>
</comment>
<keyword evidence="4" id="KW-0694">RNA-binding</keyword>
<keyword evidence="4" id="KW-0863">Zinc-finger</keyword>
<dbReference type="GO" id="GO:1990904">
    <property type="term" value="C:ribonucleoprotein complex"/>
    <property type="evidence" value="ECO:0007669"/>
    <property type="project" value="UniProtKB-KW"/>
</dbReference>
<feature type="zinc finger region" description="C4-type" evidence="4">
    <location>
        <begin position="11"/>
        <end position="74"/>
    </location>
</feature>
<dbReference type="NCBIfam" id="NF004425">
    <property type="entry name" value="PRK05767.1"/>
    <property type="match status" value="1"/>
</dbReference>
<dbReference type="HAMAP" id="MF_01476">
    <property type="entry name" value="Ribosomal_L44e"/>
    <property type="match status" value="1"/>
</dbReference>
<dbReference type="Pfam" id="PF00935">
    <property type="entry name" value="Ribosomal_L44"/>
    <property type="match status" value="1"/>
</dbReference>
<feature type="binding site" evidence="4">
    <location>
        <position position="71"/>
    </location>
    <ligand>
        <name>Zn(2+)</name>
        <dbReference type="ChEBI" id="CHEBI:29105"/>
    </ligand>
</feature>
<keyword evidence="4" id="KW-0479">Metal-binding</keyword>
<name>A0A1L2JKA3_9CREN</name>
<dbReference type="GO" id="GO:0008270">
    <property type="term" value="F:zinc ion binding"/>
    <property type="evidence" value="ECO:0007669"/>
    <property type="project" value="UniProtKB-UniRule"/>
</dbReference>
<dbReference type="GO" id="GO:0005840">
    <property type="term" value="C:ribosome"/>
    <property type="evidence" value="ECO:0007669"/>
    <property type="project" value="UniProtKB-KW"/>
</dbReference>
<evidence type="ECO:0000256" key="4">
    <source>
        <dbReference type="HAMAP-Rule" id="MF_01476"/>
    </source>
</evidence>
<feature type="binding site" evidence="4">
    <location>
        <position position="74"/>
    </location>
    <ligand>
        <name>Zn(2+)</name>
        <dbReference type="ChEBI" id="CHEBI:29105"/>
    </ligand>
</feature>
<evidence type="ECO:0000256" key="2">
    <source>
        <dbReference type="ARBA" id="ARBA00022980"/>
    </source>
</evidence>
<dbReference type="InterPro" id="IPR000552">
    <property type="entry name" value="Ribosomal_eL44"/>
</dbReference>
<organism evidence="5">
    <name type="scientific">uncultured korarchaeote</name>
    <dbReference type="NCBI Taxonomy" id="161241"/>
    <lineage>
        <taxon>Archaea</taxon>
        <taxon>Thermoproteota</taxon>
        <taxon>environmental samples</taxon>
    </lineage>
</organism>
<dbReference type="InterPro" id="IPR011332">
    <property type="entry name" value="Ribosomal_zn-bd"/>
</dbReference>
<keyword evidence="4" id="KW-0862">Zinc</keyword>
<evidence type="ECO:0000313" key="5">
    <source>
        <dbReference type="EMBL" id="AOZ56166.1"/>
    </source>
</evidence>
<feature type="binding site" evidence="4">
    <location>
        <position position="11"/>
    </location>
    <ligand>
        <name>Zn(2+)</name>
        <dbReference type="ChEBI" id="CHEBI:29105"/>
    </ligand>
</feature>
<accession>A0A1L2JKA3</accession>
<comment type="similarity">
    <text evidence="1 4">Belongs to the eukaryotic ribosomal protein eL42 family.</text>
</comment>
<evidence type="ECO:0000256" key="3">
    <source>
        <dbReference type="ARBA" id="ARBA00023274"/>
    </source>
</evidence>
<feature type="binding site" evidence="4">
    <location>
        <position position="14"/>
    </location>
    <ligand>
        <name>Zn(2+)</name>
        <dbReference type="ChEBI" id="CHEBI:29105"/>
    </ligand>
</feature>
<dbReference type="Gene3D" id="3.10.450.80">
    <property type="match status" value="1"/>
</dbReference>
<comment type="cofactor">
    <cofactor evidence="4">
        <name>Zn(2+)</name>
        <dbReference type="ChEBI" id="CHEBI:29105"/>
    </cofactor>
    <text evidence="4">Binds 1 zinc ion per subunit.</text>
</comment>
<dbReference type="SUPFAM" id="SSF57829">
    <property type="entry name" value="Zn-binding ribosomal proteins"/>
    <property type="match status" value="1"/>
</dbReference>
<evidence type="ECO:0000256" key="1">
    <source>
        <dbReference type="ARBA" id="ARBA00009364"/>
    </source>
</evidence>
<reference evidence="5" key="1">
    <citation type="journal article" date="2017" name="Nature">
        <title>Metagenomic exploration of ASGARD archaea illuminates the origin of cellular complexity in eukaryotes.</title>
        <authorList>
            <person name="Zaremba-Niedzwiedzka K."/>
            <person name="Caceres E.F."/>
            <person name="Saw J.H.W."/>
            <person name="Backstrom D."/>
            <person name="Juzokaite L."/>
            <person name="Vancaester E."/>
            <person name="Seitz K.W."/>
            <person name="Anantharaman K."/>
            <person name="Starnawski P."/>
            <person name="Kjeldsen K.U."/>
            <person name="Stott M.B."/>
            <person name="Nunoura T."/>
            <person name="Banfield J.F."/>
            <person name="Schramm A."/>
            <person name="Baker B.J."/>
            <person name="Spang A."/>
            <person name="Ettema T.J.G."/>
        </authorList>
    </citation>
    <scope>NUCLEOTIDE SEQUENCE</scope>
    <source>
        <strain evidence="5">TIV_1</strain>
    </source>
</reference>
<dbReference type="GO" id="GO:0003735">
    <property type="term" value="F:structural constituent of ribosome"/>
    <property type="evidence" value="ECO:0007669"/>
    <property type="project" value="InterPro"/>
</dbReference>
<comment type="subunit">
    <text evidence="4">Part of the 50S ribosomal subunit.</text>
</comment>
<keyword evidence="4" id="KW-0699">rRNA-binding</keyword>
<dbReference type="PANTHER" id="PTHR10369">
    <property type="entry name" value="60S RIBOSOMAL PROTEIN L36A/L44"/>
    <property type="match status" value="1"/>
</dbReference>
<sequence>MKVPETIRTFCKRCGRHTVHKVELYKPGKARKLSWGIRQLEEKRKGYGGEPRGRLRRKAKTTKKAVIVLKCGECGAKQLRCLGRLSKVTIG</sequence>
<dbReference type="FunFam" id="3.10.450.80:FF:000001">
    <property type="entry name" value="60S ribosomal protein L44"/>
    <property type="match status" value="1"/>
</dbReference>
<protein>
    <recommendedName>
        <fullName evidence="4">Large ribosomal subunit protein eL42</fullName>
    </recommendedName>
</protein>
<proteinExistence type="inferred from homology"/>
<dbReference type="AlphaFoldDB" id="A0A1L2JKA3"/>